<evidence type="ECO:0000256" key="5">
    <source>
        <dbReference type="ARBA" id="ARBA00022723"/>
    </source>
</evidence>
<comment type="similarity">
    <text evidence="2">Belongs to the class-V pyridoxal-phosphate-dependent aminotransferase family. NifS/IscS subfamily.</text>
</comment>
<dbReference type="InterPro" id="IPR020578">
    <property type="entry name" value="Aminotrans_V_PyrdxlP_BS"/>
</dbReference>
<evidence type="ECO:0000256" key="1">
    <source>
        <dbReference type="ARBA" id="ARBA00001933"/>
    </source>
</evidence>
<protein>
    <recommendedName>
        <fullName evidence="3">cysteine desulfurase</fullName>
        <ecNumber evidence="3">2.8.1.7</ecNumber>
    </recommendedName>
</protein>
<dbReference type="InterPro" id="IPR016454">
    <property type="entry name" value="Cysteine_dSase"/>
</dbReference>
<sequence length="389" mass="42886">MKHIYMDHAATTPLRPEVREAMMPYLTDAYGNPSSLHAFGRKSRIALDTARHHIASHLNCDPRELIFTSGGTESDNTALLGTAWQRLSDAGRQTRGHIITSAVEHHAVLHTCRRLEELGFDVTYLPVDEYGRIRVEDFVAAIRPDTFLASVIYGNNEVGTLQPIVEIGEAARERGIIFHTDAVQALGVLSIDLSALPVDLMSFSAHKINGPKGVGLLYCRRTVRFEPLLYGGSQEKNRRPGTENVAGIVGFAKALELAQSKWEEQHQRMWDLRRRFIEGLTSRLPLSHFTVNGHPQQVLPNIINISFPGLSSDTLLMNLDMAGIAASSGSACSAGSLEPSHVLAAMGLPEERLRSAIRFSLGYGHTPREIEEAAARVADVVMQTQRRGR</sequence>
<accession>A0A916VG18</accession>
<evidence type="ECO:0000256" key="9">
    <source>
        <dbReference type="ARBA" id="ARBA00050776"/>
    </source>
</evidence>
<dbReference type="FunFam" id="3.40.640.10:FF:000084">
    <property type="entry name" value="IscS-like cysteine desulfurase"/>
    <property type="match status" value="1"/>
</dbReference>
<evidence type="ECO:0000256" key="2">
    <source>
        <dbReference type="ARBA" id="ARBA00006490"/>
    </source>
</evidence>
<dbReference type="RefSeq" id="WP_200967130.1">
    <property type="nucleotide sequence ID" value="NZ_BMAQ01000030.1"/>
</dbReference>
<dbReference type="NCBIfam" id="NF002806">
    <property type="entry name" value="PRK02948.1"/>
    <property type="match status" value="1"/>
</dbReference>
<evidence type="ECO:0000256" key="7">
    <source>
        <dbReference type="ARBA" id="ARBA00023004"/>
    </source>
</evidence>
<comment type="catalytic activity">
    <reaction evidence="9">
        <text>(sulfur carrier)-H + L-cysteine = (sulfur carrier)-SH + L-alanine</text>
        <dbReference type="Rhea" id="RHEA:43892"/>
        <dbReference type="Rhea" id="RHEA-COMP:14737"/>
        <dbReference type="Rhea" id="RHEA-COMP:14739"/>
        <dbReference type="ChEBI" id="CHEBI:29917"/>
        <dbReference type="ChEBI" id="CHEBI:35235"/>
        <dbReference type="ChEBI" id="CHEBI:57972"/>
        <dbReference type="ChEBI" id="CHEBI:64428"/>
        <dbReference type="EC" id="2.8.1.7"/>
    </reaction>
</comment>
<dbReference type="Proteomes" id="UP000654993">
    <property type="component" value="Unassembled WGS sequence"/>
</dbReference>
<dbReference type="InterPro" id="IPR000192">
    <property type="entry name" value="Aminotrans_V_dom"/>
</dbReference>
<reference evidence="12" key="2">
    <citation type="journal article" date="2021" name="Data Brief">
        <title>Draft genome sequence data of the facultative, thermophilic, xylanolytic bacterium Paenibacillus sp. strain DA-C8.</title>
        <authorList>
            <person name="Chhe C."/>
            <person name="Uke A."/>
            <person name="Baramee S."/>
            <person name="Ungkulpasvich U."/>
            <person name="Tachaapaikoon C."/>
            <person name="Pason P."/>
            <person name="Waeonukul R."/>
            <person name="Ratanakhanokchai K."/>
            <person name="Kosugi A."/>
        </authorList>
    </citation>
    <scope>NUCLEOTIDE SEQUENCE</scope>
    <source>
        <strain evidence="12">DA-C8</strain>
    </source>
</reference>
<evidence type="ECO:0000259" key="11">
    <source>
        <dbReference type="Pfam" id="PF00266"/>
    </source>
</evidence>
<dbReference type="PANTHER" id="PTHR11601:SF34">
    <property type="entry name" value="CYSTEINE DESULFURASE"/>
    <property type="match status" value="1"/>
</dbReference>
<dbReference type="EMBL" id="BMAQ01000030">
    <property type="protein sequence ID" value="GFR38917.1"/>
    <property type="molecule type" value="Genomic_DNA"/>
</dbReference>
<dbReference type="AlphaFoldDB" id="A0A916VG18"/>
<dbReference type="GO" id="GO:0051536">
    <property type="term" value="F:iron-sulfur cluster binding"/>
    <property type="evidence" value="ECO:0007669"/>
    <property type="project" value="UniProtKB-KW"/>
</dbReference>
<name>A0A916VG18_9BACL</name>
<dbReference type="Pfam" id="PF00266">
    <property type="entry name" value="Aminotran_5"/>
    <property type="match status" value="1"/>
</dbReference>
<keyword evidence="6" id="KW-0663">Pyridoxal phosphate</keyword>
<evidence type="ECO:0000256" key="4">
    <source>
        <dbReference type="ARBA" id="ARBA00022679"/>
    </source>
</evidence>
<dbReference type="PIRSF" id="PIRSF005572">
    <property type="entry name" value="NifS"/>
    <property type="match status" value="1"/>
</dbReference>
<evidence type="ECO:0000256" key="8">
    <source>
        <dbReference type="ARBA" id="ARBA00023014"/>
    </source>
</evidence>
<keyword evidence="7" id="KW-0408">Iron</keyword>
<keyword evidence="5" id="KW-0479">Metal-binding</keyword>
<dbReference type="InterPro" id="IPR015421">
    <property type="entry name" value="PyrdxlP-dep_Trfase_major"/>
</dbReference>
<dbReference type="InterPro" id="IPR015422">
    <property type="entry name" value="PyrdxlP-dep_Trfase_small"/>
</dbReference>
<evidence type="ECO:0000256" key="3">
    <source>
        <dbReference type="ARBA" id="ARBA00012239"/>
    </source>
</evidence>
<dbReference type="GO" id="GO:0046872">
    <property type="term" value="F:metal ion binding"/>
    <property type="evidence" value="ECO:0007669"/>
    <property type="project" value="UniProtKB-KW"/>
</dbReference>
<proteinExistence type="inferred from homology"/>
<keyword evidence="13" id="KW-1185">Reference proteome</keyword>
<keyword evidence="8" id="KW-0411">Iron-sulfur</keyword>
<keyword evidence="4" id="KW-0808">Transferase</keyword>
<dbReference type="Gene3D" id="1.10.260.50">
    <property type="match status" value="1"/>
</dbReference>
<dbReference type="PROSITE" id="PS00595">
    <property type="entry name" value="AA_TRANSFER_CLASS_5"/>
    <property type="match status" value="1"/>
</dbReference>
<dbReference type="InterPro" id="IPR015424">
    <property type="entry name" value="PyrdxlP-dep_Trfase"/>
</dbReference>
<evidence type="ECO:0000313" key="12">
    <source>
        <dbReference type="EMBL" id="GFR38917.1"/>
    </source>
</evidence>
<dbReference type="Gene3D" id="3.90.1150.10">
    <property type="entry name" value="Aspartate Aminotransferase, domain 1"/>
    <property type="match status" value="1"/>
</dbReference>
<gene>
    <name evidence="12" type="ORF">PRECH8_22130</name>
</gene>
<reference evidence="12" key="1">
    <citation type="submission" date="2020-08" db="EMBL/GenBank/DDBJ databases">
        <authorList>
            <person name="Uke A."/>
            <person name="Chhe C."/>
            <person name="Baramee S."/>
            <person name="Kosugi A."/>
        </authorList>
    </citation>
    <scope>NUCLEOTIDE SEQUENCE</scope>
    <source>
        <strain evidence="12">DA-C8</strain>
    </source>
</reference>
<comment type="cofactor">
    <cofactor evidence="1 10">
        <name>pyridoxal 5'-phosphate</name>
        <dbReference type="ChEBI" id="CHEBI:597326"/>
    </cofactor>
</comment>
<dbReference type="EC" id="2.8.1.7" evidence="3"/>
<feature type="domain" description="Aminotransferase class V" evidence="11">
    <location>
        <begin position="4"/>
        <end position="371"/>
    </location>
</feature>
<organism evidence="12 13">
    <name type="scientific">Insulibacter thermoxylanivorax</name>
    <dbReference type="NCBI Taxonomy" id="2749268"/>
    <lineage>
        <taxon>Bacteria</taxon>
        <taxon>Bacillati</taxon>
        <taxon>Bacillota</taxon>
        <taxon>Bacilli</taxon>
        <taxon>Bacillales</taxon>
        <taxon>Paenibacillaceae</taxon>
        <taxon>Insulibacter</taxon>
    </lineage>
</organism>
<evidence type="ECO:0000313" key="13">
    <source>
        <dbReference type="Proteomes" id="UP000654993"/>
    </source>
</evidence>
<dbReference type="Gene3D" id="3.40.640.10">
    <property type="entry name" value="Type I PLP-dependent aspartate aminotransferase-like (Major domain)"/>
    <property type="match status" value="1"/>
</dbReference>
<dbReference type="GO" id="GO:0031071">
    <property type="term" value="F:cysteine desulfurase activity"/>
    <property type="evidence" value="ECO:0007669"/>
    <property type="project" value="UniProtKB-EC"/>
</dbReference>
<comment type="caution">
    <text evidence="12">The sequence shown here is derived from an EMBL/GenBank/DDBJ whole genome shotgun (WGS) entry which is preliminary data.</text>
</comment>
<evidence type="ECO:0000256" key="6">
    <source>
        <dbReference type="ARBA" id="ARBA00022898"/>
    </source>
</evidence>
<dbReference type="PANTHER" id="PTHR11601">
    <property type="entry name" value="CYSTEINE DESULFURYLASE FAMILY MEMBER"/>
    <property type="match status" value="1"/>
</dbReference>
<dbReference type="SUPFAM" id="SSF53383">
    <property type="entry name" value="PLP-dependent transferases"/>
    <property type="match status" value="1"/>
</dbReference>
<evidence type="ECO:0000256" key="10">
    <source>
        <dbReference type="RuleBase" id="RU004504"/>
    </source>
</evidence>